<dbReference type="Proteomes" id="UP000046392">
    <property type="component" value="Unplaced"/>
</dbReference>
<protein>
    <submittedName>
        <fullName evidence="3">AC4 protein</fullName>
    </submittedName>
</protein>
<evidence type="ECO:0000256" key="1">
    <source>
        <dbReference type="SAM" id="MobiDB-lite"/>
    </source>
</evidence>
<name>A0A0N5BGS1_STREA</name>
<dbReference type="WBParaSite" id="SPAL_0000517100.1">
    <property type="protein sequence ID" value="SPAL_0000517100.1"/>
    <property type="gene ID" value="SPAL_0000517100"/>
</dbReference>
<accession>A0A0N5BGS1</accession>
<organism evidence="2 3">
    <name type="scientific">Strongyloides papillosus</name>
    <name type="common">Intestinal threadworm</name>
    <dbReference type="NCBI Taxonomy" id="174720"/>
    <lineage>
        <taxon>Eukaryota</taxon>
        <taxon>Metazoa</taxon>
        <taxon>Ecdysozoa</taxon>
        <taxon>Nematoda</taxon>
        <taxon>Chromadorea</taxon>
        <taxon>Rhabditida</taxon>
        <taxon>Tylenchina</taxon>
        <taxon>Panagrolaimomorpha</taxon>
        <taxon>Strongyloidoidea</taxon>
        <taxon>Strongyloididae</taxon>
        <taxon>Strongyloides</taxon>
    </lineage>
</organism>
<sequence length="76" mass="8330">MGCTYSRSTTHMPTVVFSTPQNFLNYLQSTSNVLPLVKQLLTSTDGNASQLTHRFSLHSASNLPPPAEPHIKEGCE</sequence>
<keyword evidence="2" id="KW-1185">Reference proteome</keyword>
<reference evidence="3" key="1">
    <citation type="submission" date="2017-02" db="UniProtKB">
        <authorList>
            <consortium name="WormBaseParasite"/>
        </authorList>
    </citation>
    <scope>IDENTIFICATION</scope>
</reference>
<dbReference type="AlphaFoldDB" id="A0A0N5BGS1"/>
<evidence type="ECO:0000313" key="3">
    <source>
        <dbReference type="WBParaSite" id="SPAL_0000517100.1"/>
    </source>
</evidence>
<evidence type="ECO:0000313" key="2">
    <source>
        <dbReference type="Proteomes" id="UP000046392"/>
    </source>
</evidence>
<proteinExistence type="predicted"/>
<feature type="region of interest" description="Disordered" evidence="1">
    <location>
        <begin position="56"/>
        <end position="76"/>
    </location>
</feature>